<dbReference type="Proteomes" id="UP000265520">
    <property type="component" value="Unassembled WGS sequence"/>
</dbReference>
<accession>A0A392QNB3</accession>
<sequence>WFHNVVEAMQVVVQKRNMRMLLAPGPQTLL</sequence>
<dbReference type="AlphaFoldDB" id="A0A392QNB3"/>
<name>A0A392QNB3_9FABA</name>
<dbReference type="EMBL" id="LXQA010145531">
    <property type="protein sequence ID" value="MCI25150.1"/>
    <property type="molecule type" value="Genomic_DNA"/>
</dbReference>
<comment type="caution">
    <text evidence="1">The sequence shown here is derived from an EMBL/GenBank/DDBJ whole genome shotgun (WGS) entry which is preliminary data.</text>
</comment>
<evidence type="ECO:0000313" key="2">
    <source>
        <dbReference type="Proteomes" id="UP000265520"/>
    </source>
</evidence>
<feature type="non-terminal residue" evidence="1">
    <location>
        <position position="1"/>
    </location>
</feature>
<evidence type="ECO:0000313" key="1">
    <source>
        <dbReference type="EMBL" id="MCI25150.1"/>
    </source>
</evidence>
<organism evidence="1 2">
    <name type="scientific">Trifolium medium</name>
    <dbReference type="NCBI Taxonomy" id="97028"/>
    <lineage>
        <taxon>Eukaryota</taxon>
        <taxon>Viridiplantae</taxon>
        <taxon>Streptophyta</taxon>
        <taxon>Embryophyta</taxon>
        <taxon>Tracheophyta</taxon>
        <taxon>Spermatophyta</taxon>
        <taxon>Magnoliopsida</taxon>
        <taxon>eudicotyledons</taxon>
        <taxon>Gunneridae</taxon>
        <taxon>Pentapetalae</taxon>
        <taxon>rosids</taxon>
        <taxon>fabids</taxon>
        <taxon>Fabales</taxon>
        <taxon>Fabaceae</taxon>
        <taxon>Papilionoideae</taxon>
        <taxon>50 kb inversion clade</taxon>
        <taxon>NPAAA clade</taxon>
        <taxon>Hologalegina</taxon>
        <taxon>IRL clade</taxon>
        <taxon>Trifolieae</taxon>
        <taxon>Trifolium</taxon>
    </lineage>
</organism>
<proteinExistence type="predicted"/>
<keyword evidence="2" id="KW-1185">Reference proteome</keyword>
<protein>
    <submittedName>
        <fullName evidence="1">Uncharacterized protein</fullName>
    </submittedName>
</protein>
<reference evidence="1 2" key="1">
    <citation type="journal article" date="2018" name="Front. Plant Sci.">
        <title>Red Clover (Trifolium pratense) and Zigzag Clover (T. medium) - A Picture of Genomic Similarities and Differences.</title>
        <authorList>
            <person name="Dluhosova J."/>
            <person name="Istvanek J."/>
            <person name="Nedelnik J."/>
            <person name="Repkova J."/>
        </authorList>
    </citation>
    <scope>NUCLEOTIDE SEQUENCE [LARGE SCALE GENOMIC DNA]</scope>
    <source>
        <strain evidence="2">cv. 10/8</strain>
        <tissue evidence="1">Leaf</tissue>
    </source>
</reference>